<protein>
    <recommendedName>
        <fullName evidence="2">Phytanoyl-CoA dioxygenase family protein</fullName>
    </recommendedName>
</protein>
<sequence>AYYDYVTHPRLVSMAEEIVGGTVRLEQSDVHIRRPNGHNDAPVKYGFHRGINPGFSYTRNGLYHFTFIKTLTNLTDLEPGDGGTTVIAGSHKITDEVSNDALIDAAMDDTRMIHEVAAPAGSTLLFFESLMHASGIIESEKDRVLIIAGYTPTMFQAWNGYDPDDAFTEEIAEEHRVLLTGSSKYGWKRKLRSL</sequence>
<dbReference type="AlphaFoldDB" id="A0A382IZE4"/>
<organism evidence="1">
    <name type="scientific">marine metagenome</name>
    <dbReference type="NCBI Taxonomy" id="408172"/>
    <lineage>
        <taxon>unclassified sequences</taxon>
        <taxon>metagenomes</taxon>
        <taxon>ecological metagenomes</taxon>
    </lineage>
</organism>
<dbReference type="EMBL" id="UINC01070530">
    <property type="protein sequence ID" value="SVC04749.1"/>
    <property type="molecule type" value="Genomic_DNA"/>
</dbReference>
<proteinExistence type="predicted"/>
<evidence type="ECO:0000313" key="1">
    <source>
        <dbReference type="EMBL" id="SVC04749.1"/>
    </source>
</evidence>
<dbReference type="SUPFAM" id="SSF51197">
    <property type="entry name" value="Clavaminate synthase-like"/>
    <property type="match status" value="1"/>
</dbReference>
<dbReference type="Gene3D" id="2.60.120.620">
    <property type="entry name" value="q2cbj1_9rhob like domain"/>
    <property type="match status" value="1"/>
</dbReference>
<name>A0A382IZE4_9ZZZZ</name>
<dbReference type="Pfam" id="PF05721">
    <property type="entry name" value="PhyH"/>
    <property type="match status" value="1"/>
</dbReference>
<gene>
    <name evidence="1" type="ORF">METZ01_LOCUS257603</name>
</gene>
<dbReference type="InterPro" id="IPR008775">
    <property type="entry name" value="Phytyl_CoA_dOase-like"/>
</dbReference>
<feature type="non-terminal residue" evidence="1">
    <location>
        <position position="1"/>
    </location>
</feature>
<accession>A0A382IZE4</accession>
<evidence type="ECO:0008006" key="2">
    <source>
        <dbReference type="Google" id="ProtNLM"/>
    </source>
</evidence>
<reference evidence="1" key="1">
    <citation type="submission" date="2018-05" db="EMBL/GenBank/DDBJ databases">
        <authorList>
            <person name="Lanie J.A."/>
            <person name="Ng W.-L."/>
            <person name="Kazmierczak K.M."/>
            <person name="Andrzejewski T.M."/>
            <person name="Davidsen T.M."/>
            <person name="Wayne K.J."/>
            <person name="Tettelin H."/>
            <person name="Glass J.I."/>
            <person name="Rusch D."/>
            <person name="Podicherti R."/>
            <person name="Tsui H.-C.T."/>
            <person name="Winkler M.E."/>
        </authorList>
    </citation>
    <scope>NUCLEOTIDE SEQUENCE</scope>
</reference>